<evidence type="ECO:0000256" key="8">
    <source>
        <dbReference type="ARBA" id="ARBA00023235"/>
    </source>
</evidence>
<dbReference type="GO" id="GO:0030894">
    <property type="term" value="C:replisome"/>
    <property type="evidence" value="ECO:0007669"/>
    <property type="project" value="TreeGrafter"/>
</dbReference>
<keyword evidence="2" id="KW-0479">Metal-binding</keyword>
<evidence type="ECO:0000256" key="5">
    <source>
        <dbReference type="ARBA" id="ARBA00022806"/>
    </source>
</evidence>
<dbReference type="AlphaFoldDB" id="A0A6G6WJJ0"/>
<evidence type="ECO:0000259" key="14">
    <source>
        <dbReference type="PROSITE" id="PS51194"/>
    </source>
</evidence>
<keyword evidence="8" id="KW-0413">Isomerase</keyword>
<gene>
    <name evidence="15" type="ORF">G5V58_24570</name>
</gene>
<evidence type="ECO:0000256" key="1">
    <source>
        <dbReference type="ARBA" id="ARBA00005446"/>
    </source>
</evidence>
<dbReference type="Gene3D" id="3.40.50.300">
    <property type="entry name" value="P-loop containing nucleotide triphosphate hydrolases"/>
    <property type="match status" value="2"/>
</dbReference>
<feature type="domain" description="Helicase ATP-binding" evidence="13">
    <location>
        <begin position="27"/>
        <end position="197"/>
    </location>
</feature>
<dbReference type="PANTHER" id="PTHR13710:SF105">
    <property type="entry name" value="ATP-DEPENDENT DNA HELICASE Q1"/>
    <property type="match status" value="1"/>
</dbReference>
<dbReference type="PROSITE" id="PS51192">
    <property type="entry name" value="HELICASE_ATP_BIND_1"/>
    <property type="match status" value="1"/>
</dbReference>
<dbReference type="GO" id="GO:0006281">
    <property type="term" value="P:DNA repair"/>
    <property type="evidence" value="ECO:0007669"/>
    <property type="project" value="TreeGrafter"/>
</dbReference>
<dbReference type="InterPro" id="IPR004589">
    <property type="entry name" value="DNA_helicase_ATP-dep_RecQ"/>
</dbReference>
<evidence type="ECO:0000256" key="11">
    <source>
        <dbReference type="ARBA" id="ARBA00044535"/>
    </source>
</evidence>
<dbReference type="PANTHER" id="PTHR13710">
    <property type="entry name" value="DNA HELICASE RECQ FAMILY MEMBER"/>
    <property type="match status" value="1"/>
</dbReference>
<keyword evidence="7" id="KW-0238">DNA-binding</keyword>
<dbReference type="Pfam" id="PF00271">
    <property type="entry name" value="Helicase_C"/>
    <property type="match status" value="1"/>
</dbReference>
<dbReference type="GO" id="GO:0009378">
    <property type="term" value="F:four-way junction helicase activity"/>
    <property type="evidence" value="ECO:0007669"/>
    <property type="project" value="TreeGrafter"/>
</dbReference>
<keyword evidence="4 15" id="KW-0378">Hydrolase</keyword>
<evidence type="ECO:0000256" key="6">
    <source>
        <dbReference type="ARBA" id="ARBA00022840"/>
    </source>
</evidence>
<evidence type="ECO:0000256" key="12">
    <source>
        <dbReference type="ARBA" id="ARBA00044550"/>
    </source>
</evidence>
<dbReference type="GO" id="GO:0005737">
    <property type="term" value="C:cytoplasm"/>
    <property type="evidence" value="ECO:0007669"/>
    <property type="project" value="TreeGrafter"/>
</dbReference>
<comment type="catalytic activity">
    <reaction evidence="9">
        <text>Couples ATP hydrolysis with the unwinding of duplex DNA by translocating in the 3'-5' direction.</text>
        <dbReference type="EC" id="5.6.2.4"/>
    </reaction>
</comment>
<evidence type="ECO:0000256" key="10">
    <source>
        <dbReference type="ARBA" id="ARBA00034808"/>
    </source>
</evidence>
<evidence type="ECO:0000313" key="16">
    <source>
        <dbReference type="Proteomes" id="UP000502996"/>
    </source>
</evidence>
<evidence type="ECO:0000256" key="2">
    <source>
        <dbReference type="ARBA" id="ARBA00022723"/>
    </source>
</evidence>
<keyword evidence="6" id="KW-0067">ATP-binding</keyword>
<evidence type="ECO:0000259" key="13">
    <source>
        <dbReference type="PROSITE" id="PS51192"/>
    </source>
</evidence>
<comment type="similarity">
    <text evidence="1">Belongs to the helicase family. RecQ subfamily.</text>
</comment>
<dbReference type="PROSITE" id="PS51194">
    <property type="entry name" value="HELICASE_CTER"/>
    <property type="match status" value="1"/>
</dbReference>
<dbReference type="GO" id="GO:0006310">
    <property type="term" value="P:DNA recombination"/>
    <property type="evidence" value="ECO:0007669"/>
    <property type="project" value="InterPro"/>
</dbReference>
<organism evidence="15 16">
    <name type="scientific">Nocardioides anomalus</name>
    <dbReference type="NCBI Taxonomy" id="2712223"/>
    <lineage>
        <taxon>Bacteria</taxon>
        <taxon>Bacillati</taxon>
        <taxon>Actinomycetota</taxon>
        <taxon>Actinomycetes</taxon>
        <taxon>Propionibacteriales</taxon>
        <taxon>Nocardioidaceae</taxon>
        <taxon>Nocardioides</taxon>
    </lineage>
</organism>
<dbReference type="CDD" id="cd17920">
    <property type="entry name" value="DEXHc_RecQ"/>
    <property type="match status" value="1"/>
</dbReference>
<dbReference type="InterPro" id="IPR011545">
    <property type="entry name" value="DEAD/DEAH_box_helicase_dom"/>
</dbReference>
<dbReference type="SMART" id="SM00490">
    <property type="entry name" value="HELICc"/>
    <property type="match status" value="1"/>
</dbReference>
<reference evidence="15 16" key="1">
    <citation type="submission" date="2020-02" db="EMBL/GenBank/DDBJ databases">
        <title>Full genome sequence of Nocardioides sp. R-3366.</title>
        <authorList>
            <person name="Im W.-T."/>
        </authorList>
    </citation>
    <scope>NUCLEOTIDE SEQUENCE [LARGE SCALE GENOMIC DNA]</scope>
    <source>
        <strain evidence="15 16">R-3366</strain>
    </source>
</reference>
<evidence type="ECO:0000256" key="3">
    <source>
        <dbReference type="ARBA" id="ARBA00022741"/>
    </source>
</evidence>
<dbReference type="EC" id="5.6.2.4" evidence="10"/>
<keyword evidence="5 15" id="KW-0347">Helicase</keyword>
<keyword evidence="16" id="KW-1185">Reference proteome</keyword>
<dbReference type="NCBIfam" id="TIGR00614">
    <property type="entry name" value="recQ_fam"/>
    <property type="match status" value="1"/>
</dbReference>
<dbReference type="GO" id="GO:0003677">
    <property type="term" value="F:DNA binding"/>
    <property type="evidence" value="ECO:0007669"/>
    <property type="project" value="UniProtKB-KW"/>
</dbReference>
<keyword evidence="3" id="KW-0547">Nucleotide-binding</keyword>
<dbReference type="GO" id="GO:0016787">
    <property type="term" value="F:hydrolase activity"/>
    <property type="evidence" value="ECO:0007669"/>
    <property type="project" value="UniProtKB-KW"/>
</dbReference>
<sequence>MGRRSGARIAREVFGHEHLHPGQEEAIRALGKGLDVLLVAPTGAGKSLVYQVAGVASGGLTLVVSPLLALQQDQLDHLDGLGPETTAARLSSAESRKHQEEVLERAEAGELRFLFLAPEQLARDEVRRRLAKAEPVLAAVDEAHCVSSWGHDFRPDYLRLRPMLEEVGGPVTVALTATAAAPVRDDIAERLLRQPTLLVTGFLRDNLALSVHHVADGAGQDHAVLDLVAEQPADAAGIVYCRTRREADELAGALAERTGREVAAYHAGLSDKVRTQVQEAFMEEGGGLDLVVATSAFGMGVDKPDVRFVVHHRAPESPDTYYQEIGRAGRDGEPATAVLVHRPEDLALGRFFSSGVPKEKDVAKVLASAQALDSTEPGPVAERAGLGARKAARILDLHGQAQLHSDVADPVDAVVQLAEARRALDRSRVDMVREYAETRRCRMEFLLAYFGEPDRSLCGQCDNCRAGVATEPEAAGGPYAVGARVAHQEFGSGLVTDVEDDRLTVLFDDVGYRTLSLKVIEEHHLLG</sequence>
<dbReference type="GO" id="GO:0043138">
    <property type="term" value="F:3'-5' DNA helicase activity"/>
    <property type="evidence" value="ECO:0007669"/>
    <property type="project" value="UniProtKB-EC"/>
</dbReference>
<dbReference type="InterPro" id="IPR032284">
    <property type="entry name" value="RecQ_Zn-bd"/>
</dbReference>
<evidence type="ECO:0000313" key="15">
    <source>
        <dbReference type="EMBL" id="QIG45498.1"/>
    </source>
</evidence>
<dbReference type="GO" id="GO:0005524">
    <property type="term" value="F:ATP binding"/>
    <property type="evidence" value="ECO:0007669"/>
    <property type="project" value="UniProtKB-KW"/>
</dbReference>
<dbReference type="GO" id="GO:0046872">
    <property type="term" value="F:metal ion binding"/>
    <property type="evidence" value="ECO:0007669"/>
    <property type="project" value="UniProtKB-KW"/>
</dbReference>
<dbReference type="Proteomes" id="UP000502996">
    <property type="component" value="Chromosome"/>
</dbReference>
<dbReference type="SMART" id="SM00487">
    <property type="entry name" value="DEXDc"/>
    <property type="match status" value="1"/>
</dbReference>
<name>A0A6G6WJJ0_9ACTN</name>
<evidence type="ECO:0000256" key="7">
    <source>
        <dbReference type="ARBA" id="ARBA00023125"/>
    </source>
</evidence>
<protein>
    <recommendedName>
        <fullName evidence="11">ATP-dependent DNA helicase RecQ</fullName>
        <ecNumber evidence="10">5.6.2.4</ecNumber>
    </recommendedName>
    <alternativeName>
        <fullName evidence="12">DNA 3'-5' helicase RecQ</fullName>
    </alternativeName>
</protein>
<dbReference type="Pfam" id="PF00270">
    <property type="entry name" value="DEAD"/>
    <property type="match status" value="1"/>
</dbReference>
<feature type="domain" description="Helicase C-terminal" evidence="14">
    <location>
        <begin position="223"/>
        <end position="373"/>
    </location>
</feature>
<evidence type="ECO:0000256" key="4">
    <source>
        <dbReference type="ARBA" id="ARBA00022801"/>
    </source>
</evidence>
<dbReference type="InterPro" id="IPR014001">
    <property type="entry name" value="Helicase_ATP-bd"/>
</dbReference>
<dbReference type="Pfam" id="PF16124">
    <property type="entry name" value="RecQ_Zn_bind"/>
    <property type="match status" value="1"/>
</dbReference>
<dbReference type="GO" id="GO:0043590">
    <property type="term" value="C:bacterial nucleoid"/>
    <property type="evidence" value="ECO:0007669"/>
    <property type="project" value="TreeGrafter"/>
</dbReference>
<dbReference type="EMBL" id="CP049257">
    <property type="protein sequence ID" value="QIG45498.1"/>
    <property type="molecule type" value="Genomic_DNA"/>
</dbReference>
<dbReference type="InterPro" id="IPR001650">
    <property type="entry name" value="Helicase_C-like"/>
</dbReference>
<accession>A0A6G6WJJ0</accession>
<proteinExistence type="inferred from homology"/>
<dbReference type="SUPFAM" id="SSF52540">
    <property type="entry name" value="P-loop containing nucleoside triphosphate hydrolases"/>
    <property type="match status" value="1"/>
</dbReference>
<evidence type="ECO:0000256" key="9">
    <source>
        <dbReference type="ARBA" id="ARBA00034617"/>
    </source>
</evidence>
<dbReference type="InterPro" id="IPR027417">
    <property type="entry name" value="P-loop_NTPase"/>
</dbReference>
<dbReference type="KEGG" id="nano:G5V58_24570"/>
<dbReference type="RefSeq" id="WP_165238135.1">
    <property type="nucleotide sequence ID" value="NZ_CP049257.1"/>
</dbReference>